<reference evidence="5" key="1">
    <citation type="journal article" date="2017" name="bioRxiv">
        <title>Comparative analysis of the genomes of Stylophora pistillata and Acropora digitifera provides evidence for extensive differences between species of corals.</title>
        <authorList>
            <person name="Voolstra C.R."/>
            <person name="Li Y."/>
            <person name="Liew Y.J."/>
            <person name="Baumgarten S."/>
            <person name="Zoccola D."/>
            <person name="Flot J.-F."/>
            <person name="Tambutte S."/>
            <person name="Allemand D."/>
            <person name="Aranda M."/>
        </authorList>
    </citation>
    <scope>NUCLEOTIDE SEQUENCE [LARGE SCALE GENOMIC DNA]</scope>
</reference>
<organism evidence="4 5">
    <name type="scientific">Stylophora pistillata</name>
    <name type="common">Smooth cauliflower coral</name>
    <dbReference type="NCBI Taxonomy" id="50429"/>
    <lineage>
        <taxon>Eukaryota</taxon>
        <taxon>Metazoa</taxon>
        <taxon>Cnidaria</taxon>
        <taxon>Anthozoa</taxon>
        <taxon>Hexacorallia</taxon>
        <taxon>Scleractinia</taxon>
        <taxon>Astrocoeniina</taxon>
        <taxon>Pocilloporidae</taxon>
        <taxon>Stylophora</taxon>
    </lineage>
</organism>
<keyword evidence="5" id="KW-1185">Reference proteome</keyword>
<comment type="caution">
    <text evidence="4">The sequence shown here is derived from an EMBL/GenBank/DDBJ whole genome shotgun (WGS) entry which is preliminary data.</text>
</comment>
<evidence type="ECO:0000256" key="1">
    <source>
        <dbReference type="SAM" id="MobiDB-lite"/>
    </source>
</evidence>
<evidence type="ECO:0000313" key="5">
    <source>
        <dbReference type="Proteomes" id="UP000225706"/>
    </source>
</evidence>
<dbReference type="InterPro" id="IPR003599">
    <property type="entry name" value="Ig_sub"/>
</dbReference>
<evidence type="ECO:0000256" key="2">
    <source>
        <dbReference type="SAM" id="Phobius"/>
    </source>
</evidence>
<evidence type="ECO:0000313" key="4">
    <source>
        <dbReference type="EMBL" id="PFX16869.1"/>
    </source>
</evidence>
<dbReference type="AlphaFoldDB" id="A0A2B4RJ78"/>
<gene>
    <name evidence="4" type="ORF">AWC38_SpisGene18833</name>
</gene>
<keyword evidence="2" id="KW-0472">Membrane</keyword>
<dbReference type="OrthoDB" id="6009846at2759"/>
<dbReference type="Proteomes" id="UP000225706">
    <property type="component" value="Unassembled WGS sequence"/>
</dbReference>
<dbReference type="Gene3D" id="2.60.40.10">
    <property type="entry name" value="Immunoglobulins"/>
    <property type="match status" value="1"/>
</dbReference>
<keyword evidence="2" id="KW-0812">Transmembrane</keyword>
<evidence type="ECO:0000259" key="3">
    <source>
        <dbReference type="SMART" id="SM00409"/>
    </source>
</evidence>
<sequence length="196" mass="22217">MVVATNGEASIEHVTAYVTETVNLFFPRSANDSSSTFRKYAVWINKTITITLGKENDGKDKFLCIENSTYSVICQERFSFHYVNSSYISLRIRSVTFQDAGQYVCQTYFSQAGAGKDPRYEHVQLTVREKPTIRTKEIMSPTAPRSTSPHSEKTAVRPKETNFTIVSRATSHHSGIFQPFFCVLMVVTILLQALFY</sequence>
<dbReference type="InterPro" id="IPR036179">
    <property type="entry name" value="Ig-like_dom_sf"/>
</dbReference>
<feature type="region of interest" description="Disordered" evidence="1">
    <location>
        <begin position="138"/>
        <end position="158"/>
    </location>
</feature>
<dbReference type="InterPro" id="IPR013783">
    <property type="entry name" value="Ig-like_fold"/>
</dbReference>
<dbReference type="SMART" id="SM00409">
    <property type="entry name" value="IG"/>
    <property type="match status" value="1"/>
</dbReference>
<feature type="domain" description="Immunoglobulin" evidence="3">
    <location>
        <begin position="11"/>
        <end position="128"/>
    </location>
</feature>
<name>A0A2B4RJ78_STYPI</name>
<proteinExistence type="predicted"/>
<keyword evidence="2" id="KW-1133">Transmembrane helix</keyword>
<dbReference type="SUPFAM" id="SSF48726">
    <property type="entry name" value="Immunoglobulin"/>
    <property type="match status" value="1"/>
</dbReference>
<accession>A0A2B4RJ78</accession>
<feature type="transmembrane region" description="Helical" evidence="2">
    <location>
        <begin position="176"/>
        <end position="195"/>
    </location>
</feature>
<dbReference type="EMBL" id="LSMT01000512">
    <property type="protein sequence ID" value="PFX16869.1"/>
    <property type="molecule type" value="Genomic_DNA"/>
</dbReference>
<protein>
    <recommendedName>
        <fullName evidence="3">Immunoglobulin domain-containing protein</fullName>
    </recommendedName>
</protein>